<feature type="chain" id="PRO_5008058182" description="Ferric oxidoreductase domain-containing protein" evidence="9">
    <location>
        <begin position="21"/>
        <end position="766"/>
    </location>
</feature>
<feature type="signal peptide" evidence="9">
    <location>
        <begin position="1"/>
        <end position="20"/>
    </location>
</feature>
<evidence type="ECO:0000256" key="6">
    <source>
        <dbReference type="ARBA" id="ARBA00023136"/>
    </source>
</evidence>
<accession>A0A177CEH5</accession>
<dbReference type="Pfam" id="PF01794">
    <property type="entry name" value="Ferric_reduct"/>
    <property type="match status" value="1"/>
</dbReference>
<feature type="transmembrane region" description="Helical" evidence="8">
    <location>
        <begin position="369"/>
        <end position="391"/>
    </location>
</feature>
<dbReference type="SFLD" id="SFLDS00052">
    <property type="entry name" value="Ferric_Reductase_Domain"/>
    <property type="match status" value="1"/>
</dbReference>
<dbReference type="PANTHER" id="PTHR32361">
    <property type="entry name" value="FERRIC/CUPRIC REDUCTASE TRANSMEMBRANE COMPONENT"/>
    <property type="match status" value="1"/>
</dbReference>
<evidence type="ECO:0000256" key="3">
    <source>
        <dbReference type="ARBA" id="ARBA00022692"/>
    </source>
</evidence>
<keyword evidence="6 8" id="KW-0472">Membrane</keyword>
<evidence type="ECO:0000256" key="1">
    <source>
        <dbReference type="ARBA" id="ARBA00004141"/>
    </source>
</evidence>
<dbReference type="InterPro" id="IPR051410">
    <property type="entry name" value="Ferric/Cupric_Reductase"/>
</dbReference>
<evidence type="ECO:0000313" key="12">
    <source>
        <dbReference type="Proteomes" id="UP000077069"/>
    </source>
</evidence>
<dbReference type="GO" id="GO:0015677">
    <property type="term" value="P:copper ion import"/>
    <property type="evidence" value="ECO:0007669"/>
    <property type="project" value="TreeGrafter"/>
</dbReference>
<feature type="transmembrane region" description="Helical" evidence="8">
    <location>
        <begin position="223"/>
        <end position="244"/>
    </location>
</feature>
<keyword evidence="3 8" id="KW-0812">Transmembrane</keyword>
<dbReference type="STRING" id="1460663.A0A177CEH5"/>
<keyword evidence="4 8" id="KW-1133">Transmembrane helix</keyword>
<evidence type="ECO:0000256" key="4">
    <source>
        <dbReference type="ARBA" id="ARBA00022989"/>
    </source>
</evidence>
<protein>
    <recommendedName>
        <fullName evidence="10">Ferric oxidoreductase domain-containing protein</fullName>
    </recommendedName>
</protein>
<evidence type="ECO:0000259" key="10">
    <source>
        <dbReference type="Pfam" id="PF01794"/>
    </source>
</evidence>
<sequence>MHTLLFTSLTLELRAAFANADGNGLIGWGKTMYNPACAFACRTVIKSNPLLCTPEDGTVNYGTVHSPIYTAPECFTRDPAFLRTMAVCIDTYCSVSDHPSTGLIEEYWASHLATTTVGSYKWKPAVSYADALTAGREDERVAAANETVPEHHEKIGDLRRRHSHGASAPQEETFFTFNVSSPLPLAKKKAPMNVTSFVDPVSWQKAYNGMRDFETNEKGHSTYSITVMLVALLLPIPLSLLRFVPGLPTSTGWSYLQATLIYPATWGRHHREPVGAAIGGGMVPTRGQALYIAFISMLNVIFLLTPYVHTHPQTTFASLKEQDISIIGNRAGVMAMGNAVAMFVFAGRNNPFLWVTDWSYSTYLLLHRWLGYWTILHTVLHSVMLLAYYKLQGSYEDELARTYWVWGIVATVAVVVMFPASLLVVRQKVYEVFLVLHVVLTVVFVVGYYYHIWYCYQYNWGYEIFAYIVGGIWGAERVVRLVRMALKGSRTATVSEVPGSNGEVLKIHIEGVRPSGVAYLCFPTLGWRFWETHPFSVATSESKRSAAMDEEMQASASAVNGSEKAVATTERSLRDGSNHTRDSSAWPRNGATFIVRVRTGITAKLAARLSASDSHRIQLRVLVEGSYHSNAAAQLAQCTHLLCIAGGVGITAVLPYLHEISAPRHAKLFWGVRQRGILDTLGSELDALPSAVQVRTVVGERMDIREILQQETAVTGAKRDGGKELLGIVVCGPAGMADEVRQTVSKLGRGAETMRPFVLVDEAFTW</sequence>
<feature type="transmembrane region" description="Helical" evidence="8">
    <location>
        <begin position="403"/>
        <end position="425"/>
    </location>
</feature>
<dbReference type="AlphaFoldDB" id="A0A177CEH5"/>
<dbReference type="InParanoid" id="A0A177CEH5"/>
<evidence type="ECO:0000256" key="5">
    <source>
        <dbReference type="ARBA" id="ARBA00023065"/>
    </source>
</evidence>
<keyword evidence="2" id="KW-0813">Transport</keyword>
<feature type="transmembrane region" description="Helical" evidence="8">
    <location>
        <begin position="432"/>
        <end position="452"/>
    </location>
</feature>
<dbReference type="Proteomes" id="UP000077069">
    <property type="component" value="Unassembled WGS sequence"/>
</dbReference>
<evidence type="ECO:0000256" key="9">
    <source>
        <dbReference type="SAM" id="SignalP"/>
    </source>
</evidence>
<feature type="transmembrane region" description="Helical" evidence="8">
    <location>
        <begin position="327"/>
        <end position="348"/>
    </location>
</feature>
<dbReference type="Gene3D" id="3.40.50.80">
    <property type="entry name" value="Nucleotide-binding domain of ferredoxin-NADP reductase (FNR) module"/>
    <property type="match status" value="1"/>
</dbReference>
<dbReference type="GeneID" id="28766364"/>
<feature type="transmembrane region" description="Helical" evidence="8">
    <location>
        <begin position="464"/>
        <end position="482"/>
    </location>
</feature>
<dbReference type="CDD" id="cd06186">
    <property type="entry name" value="NOX_Duox_like_FAD_NADP"/>
    <property type="match status" value="1"/>
</dbReference>
<dbReference type="RefSeq" id="XP_018036399.1">
    <property type="nucleotide sequence ID" value="XM_018182878.1"/>
</dbReference>
<dbReference type="GO" id="GO:0006826">
    <property type="term" value="P:iron ion transport"/>
    <property type="evidence" value="ECO:0007669"/>
    <property type="project" value="TreeGrafter"/>
</dbReference>
<evidence type="ECO:0000256" key="2">
    <source>
        <dbReference type="ARBA" id="ARBA00022448"/>
    </source>
</evidence>
<evidence type="ECO:0000256" key="8">
    <source>
        <dbReference type="SAM" id="Phobius"/>
    </source>
</evidence>
<proteinExistence type="predicted"/>
<comment type="subcellular location">
    <subcellularLocation>
        <location evidence="1">Membrane</location>
        <topology evidence="1">Multi-pass membrane protein</topology>
    </subcellularLocation>
</comment>
<evidence type="ECO:0000256" key="7">
    <source>
        <dbReference type="SAM" id="MobiDB-lite"/>
    </source>
</evidence>
<dbReference type="GO" id="GO:0000293">
    <property type="term" value="F:ferric-chelate reductase activity"/>
    <property type="evidence" value="ECO:0007669"/>
    <property type="project" value="TreeGrafter"/>
</dbReference>
<feature type="domain" description="Ferric oxidoreductase" evidence="10">
    <location>
        <begin position="331"/>
        <end position="447"/>
    </location>
</feature>
<feature type="transmembrane region" description="Helical" evidence="8">
    <location>
        <begin position="289"/>
        <end position="307"/>
    </location>
</feature>
<feature type="region of interest" description="Disordered" evidence="7">
    <location>
        <begin position="559"/>
        <end position="584"/>
    </location>
</feature>
<dbReference type="PANTHER" id="PTHR32361:SF9">
    <property type="entry name" value="FERRIC REDUCTASE TRANSMEMBRANE COMPONENT 3-RELATED"/>
    <property type="match status" value="1"/>
</dbReference>
<dbReference type="OrthoDB" id="167398at2759"/>
<dbReference type="GO" id="GO:0005886">
    <property type="term" value="C:plasma membrane"/>
    <property type="evidence" value="ECO:0007669"/>
    <property type="project" value="TreeGrafter"/>
</dbReference>
<gene>
    <name evidence="11" type="ORF">CC84DRAFT_1217309</name>
</gene>
<reference evidence="11 12" key="1">
    <citation type="submission" date="2016-05" db="EMBL/GenBank/DDBJ databases">
        <title>Comparative analysis of secretome profiles of manganese(II)-oxidizing ascomycete fungi.</title>
        <authorList>
            <consortium name="DOE Joint Genome Institute"/>
            <person name="Zeiner C.A."/>
            <person name="Purvine S.O."/>
            <person name="Zink E.M."/>
            <person name="Wu S."/>
            <person name="Pasa-Tolic L."/>
            <person name="Chaput D.L."/>
            <person name="Haridas S."/>
            <person name="Grigoriev I.V."/>
            <person name="Santelli C.M."/>
            <person name="Hansel C.M."/>
        </authorList>
    </citation>
    <scope>NUCLEOTIDE SEQUENCE [LARGE SCALE GENOMIC DNA]</scope>
    <source>
        <strain evidence="11 12">AP3s5-JAC2a</strain>
    </source>
</reference>
<dbReference type="SUPFAM" id="SSF52343">
    <property type="entry name" value="Ferredoxin reductase-like, C-terminal NADP-linked domain"/>
    <property type="match status" value="1"/>
</dbReference>
<dbReference type="EMBL" id="KV441552">
    <property type="protein sequence ID" value="OAG06034.1"/>
    <property type="molecule type" value="Genomic_DNA"/>
</dbReference>
<dbReference type="GO" id="GO:0006879">
    <property type="term" value="P:intracellular iron ion homeostasis"/>
    <property type="evidence" value="ECO:0007669"/>
    <property type="project" value="TreeGrafter"/>
</dbReference>
<dbReference type="InterPro" id="IPR039261">
    <property type="entry name" value="FNR_nucleotide-bd"/>
</dbReference>
<feature type="compositionally biased region" description="Basic and acidic residues" evidence="7">
    <location>
        <begin position="571"/>
        <end position="582"/>
    </location>
</feature>
<keyword evidence="9" id="KW-0732">Signal</keyword>
<dbReference type="SFLD" id="SFLDG01168">
    <property type="entry name" value="Ferric_reductase_subgroup_(FRE"/>
    <property type="match status" value="1"/>
</dbReference>
<evidence type="ECO:0000313" key="11">
    <source>
        <dbReference type="EMBL" id="OAG06034.1"/>
    </source>
</evidence>
<organism evidence="11 12">
    <name type="scientific">Paraphaeosphaeria sporulosa</name>
    <dbReference type="NCBI Taxonomy" id="1460663"/>
    <lineage>
        <taxon>Eukaryota</taxon>
        <taxon>Fungi</taxon>
        <taxon>Dikarya</taxon>
        <taxon>Ascomycota</taxon>
        <taxon>Pezizomycotina</taxon>
        <taxon>Dothideomycetes</taxon>
        <taxon>Pleosporomycetidae</taxon>
        <taxon>Pleosporales</taxon>
        <taxon>Massarineae</taxon>
        <taxon>Didymosphaeriaceae</taxon>
        <taxon>Paraphaeosphaeria</taxon>
    </lineage>
</organism>
<keyword evidence="12" id="KW-1185">Reference proteome</keyword>
<keyword evidence="5" id="KW-0406">Ion transport</keyword>
<name>A0A177CEH5_9PLEO</name>
<dbReference type="InterPro" id="IPR013130">
    <property type="entry name" value="Fe3_Rdtase_TM_dom"/>
</dbReference>